<dbReference type="Proteomes" id="UP000438429">
    <property type="component" value="Unassembled WGS sequence"/>
</dbReference>
<name>A0A6A4T3Z4_SCOMX</name>
<organism evidence="1 2">
    <name type="scientific">Scophthalmus maximus</name>
    <name type="common">Turbot</name>
    <name type="synonym">Psetta maxima</name>
    <dbReference type="NCBI Taxonomy" id="52904"/>
    <lineage>
        <taxon>Eukaryota</taxon>
        <taxon>Metazoa</taxon>
        <taxon>Chordata</taxon>
        <taxon>Craniata</taxon>
        <taxon>Vertebrata</taxon>
        <taxon>Euteleostomi</taxon>
        <taxon>Actinopterygii</taxon>
        <taxon>Neopterygii</taxon>
        <taxon>Teleostei</taxon>
        <taxon>Neoteleostei</taxon>
        <taxon>Acanthomorphata</taxon>
        <taxon>Carangaria</taxon>
        <taxon>Pleuronectiformes</taxon>
        <taxon>Pleuronectoidei</taxon>
        <taxon>Scophthalmidae</taxon>
        <taxon>Scophthalmus</taxon>
    </lineage>
</organism>
<evidence type="ECO:0000313" key="2">
    <source>
        <dbReference type="Proteomes" id="UP000438429"/>
    </source>
</evidence>
<comment type="caution">
    <text evidence="1">The sequence shown here is derived from an EMBL/GenBank/DDBJ whole genome shotgun (WGS) entry which is preliminary data.</text>
</comment>
<sequence>MPLPLLLMPLSPSPVDAGANEACVTFVATCHFSCRFPILKGKRCYRTPLLEMGLIGYARQTPQLIRAIGTGEHDEQQHCHKIPTCDHNDGTKTCLNLRGLKVSGQEWVYAETMSTSFALSNSSKL</sequence>
<evidence type="ECO:0000313" key="1">
    <source>
        <dbReference type="EMBL" id="KAF0039058.1"/>
    </source>
</evidence>
<protein>
    <submittedName>
        <fullName evidence="1">Uncharacterized protein</fullName>
    </submittedName>
</protein>
<gene>
    <name evidence="1" type="ORF">F2P81_009542</name>
</gene>
<dbReference type="EMBL" id="VEVO01000008">
    <property type="protein sequence ID" value="KAF0039058.1"/>
    <property type="molecule type" value="Genomic_DNA"/>
</dbReference>
<accession>A0A6A4T3Z4</accession>
<proteinExistence type="predicted"/>
<reference evidence="1 2" key="1">
    <citation type="submission" date="2019-06" db="EMBL/GenBank/DDBJ databases">
        <title>Draft genomes of female and male turbot (Scophthalmus maximus).</title>
        <authorList>
            <person name="Xu H."/>
            <person name="Xu X.-W."/>
            <person name="Shao C."/>
            <person name="Chen S."/>
        </authorList>
    </citation>
    <scope>NUCLEOTIDE SEQUENCE [LARGE SCALE GENOMIC DNA]</scope>
    <source>
        <strain evidence="1">Ysfricsl-2016a</strain>
        <tissue evidence="1">Blood</tissue>
    </source>
</reference>
<dbReference type="AlphaFoldDB" id="A0A6A4T3Z4"/>